<proteinExistence type="predicted"/>
<dbReference type="Proteomes" id="UP000296049">
    <property type="component" value="Unassembled WGS sequence"/>
</dbReference>
<sequence length="430" mass="48769">MGKEQREKPWYKESQMTELITKNRNVKAEGTQRTQRSSHFPWSSLVSPIKLQPKILGSFKQNSVLISVSFTIVRCNLPFYADAVKTSFAFKIPFRERGEEPTWQGAPFHTEPGRTPGTLAGLGAAAKLEGRSKLPLCESAGLVMAKNIWVLKMFLTDRYFRSLSQLTHELQRQQHWHEEDGAIRQLEGCKPLFGKPLDQVQTHRNAINFSARPYKAIMVLFIQKEKVYFAFTEGDVRKSLQTNSLIWKGTPLSQSLSQEHEDSELSFICTRAQETLHNTSAHMEEERICTPHTQIRQNSTFSHNLLRALRGKRECVQQGSGTHRKQTSLLPNKPAEHEEILPHISKAEKCIFLVCSQFFAGLASTTGKKGEVITQARRSLTANRDTVILKKQVQYLATAANVPRVGNKENHFQVLDKGKDCTTSHDQNLS</sequence>
<reference evidence="2" key="1">
    <citation type="journal article" date="2013" name="Nat. Genet.">
        <title>The duck genome and transcriptome provide insight into an avian influenza virus reservoir species.</title>
        <authorList>
            <person name="Huang Y."/>
            <person name="Li Y."/>
            <person name="Burt D.W."/>
            <person name="Chen H."/>
            <person name="Zhang Y."/>
            <person name="Qian W."/>
            <person name="Kim H."/>
            <person name="Gan S."/>
            <person name="Zhao Y."/>
            <person name="Li J."/>
            <person name="Yi K."/>
            <person name="Feng H."/>
            <person name="Zhu P."/>
            <person name="Li B."/>
            <person name="Liu Q."/>
            <person name="Fairley S."/>
            <person name="Magor K.E."/>
            <person name="Du Z."/>
            <person name="Hu X."/>
            <person name="Goodman L."/>
            <person name="Tafer H."/>
            <person name="Vignal A."/>
            <person name="Lee T."/>
            <person name="Kim K.W."/>
            <person name="Sheng Z."/>
            <person name="An Y."/>
            <person name="Searle S."/>
            <person name="Herrero J."/>
            <person name="Groenen M.A."/>
            <person name="Crooijmans R.P."/>
            <person name="Faraut T."/>
            <person name="Cai Q."/>
            <person name="Webster R.G."/>
            <person name="Aldridge J.R."/>
            <person name="Warren W.C."/>
            <person name="Bartschat S."/>
            <person name="Kehr S."/>
            <person name="Marz M."/>
            <person name="Stadler P.F."/>
            <person name="Smith J."/>
            <person name="Kraus R.H."/>
            <person name="Zhao Y."/>
            <person name="Ren L."/>
            <person name="Fei J."/>
            <person name="Morisson M."/>
            <person name="Kaiser P."/>
            <person name="Griffin D.K."/>
            <person name="Rao M."/>
            <person name="Pitel F."/>
            <person name="Wang J."/>
            <person name="Li N."/>
        </authorList>
    </citation>
    <scope>NUCLEOTIDE SEQUENCE [LARGE SCALE GENOMIC DNA]</scope>
</reference>
<name>R0L3D9_ANAPL</name>
<evidence type="ECO:0000313" key="1">
    <source>
        <dbReference type="EMBL" id="EOB00109.1"/>
    </source>
</evidence>
<evidence type="ECO:0000313" key="2">
    <source>
        <dbReference type="Proteomes" id="UP000296049"/>
    </source>
</evidence>
<protein>
    <submittedName>
        <fullName evidence="1">Uncharacterized protein</fullName>
    </submittedName>
</protein>
<organism evidence="1 2">
    <name type="scientific">Anas platyrhynchos</name>
    <name type="common">Mallard</name>
    <name type="synonym">Anas boschas</name>
    <dbReference type="NCBI Taxonomy" id="8839"/>
    <lineage>
        <taxon>Eukaryota</taxon>
        <taxon>Metazoa</taxon>
        <taxon>Chordata</taxon>
        <taxon>Craniata</taxon>
        <taxon>Vertebrata</taxon>
        <taxon>Euteleostomi</taxon>
        <taxon>Archelosauria</taxon>
        <taxon>Archosauria</taxon>
        <taxon>Dinosauria</taxon>
        <taxon>Saurischia</taxon>
        <taxon>Theropoda</taxon>
        <taxon>Coelurosauria</taxon>
        <taxon>Aves</taxon>
        <taxon>Neognathae</taxon>
        <taxon>Galloanserae</taxon>
        <taxon>Anseriformes</taxon>
        <taxon>Anatidae</taxon>
        <taxon>Anatinae</taxon>
        <taxon>Anas</taxon>
    </lineage>
</organism>
<accession>R0L3D9</accession>
<dbReference type="EMBL" id="KB743235">
    <property type="protein sequence ID" value="EOB00109.1"/>
    <property type="molecule type" value="Genomic_DNA"/>
</dbReference>
<gene>
    <name evidence="1" type="ORF">Anapl_06216</name>
</gene>
<keyword evidence="2" id="KW-1185">Reference proteome</keyword>
<dbReference type="AlphaFoldDB" id="R0L3D9"/>